<feature type="transmembrane region" description="Helical" evidence="1">
    <location>
        <begin position="75"/>
        <end position="94"/>
    </location>
</feature>
<feature type="transmembrane region" description="Helical" evidence="1">
    <location>
        <begin position="283"/>
        <end position="299"/>
    </location>
</feature>
<dbReference type="RefSeq" id="WP_322609300.1">
    <property type="nucleotide sequence ID" value="NZ_JARVCO010000010.1"/>
</dbReference>
<evidence type="ECO:0000313" key="3">
    <source>
        <dbReference type="EMBL" id="MDZ8119518.1"/>
    </source>
</evidence>
<dbReference type="Pfam" id="PF00892">
    <property type="entry name" value="EamA"/>
    <property type="match status" value="1"/>
</dbReference>
<organism evidence="3 4">
    <name type="scientific">Pontiella agarivorans</name>
    <dbReference type="NCBI Taxonomy" id="3038953"/>
    <lineage>
        <taxon>Bacteria</taxon>
        <taxon>Pseudomonadati</taxon>
        <taxon>Kiritimatiellota</taxon>
        <taxon>Kiritimatiellia</taxon>
        <taxon>Kiritimatiellales</taxon>
        <taxon>Pontiellaceae</taxon>
        <taxon>Pontiella</taxon>
    </lineage>
</organism>
<dbReference type="Proteomes" id="UP001290861">
    <property type="component" value="Unassembled WGS sequence"/>
</dbReference>
<dbReference type="Gene3D" id="1.10.3730.20">
    <property type="match status" value="1"/>
</dbReference>
<feature type="domain" description="EamA" evidence="2">
    <location>
        <begin position="2"/>
        <end position="143"/>
    </location>
</feature>
<evidence type="ECO:0000256" key="1">
    <source>
        <dbReference type="SAM" id="Phobius"/>
    </source>
</evidence>
<protein>
    <submittedName>
        <fullName evidence="3">EamA family transporter</fullName>
    </submittedName>
</protein>
<dbReference type="EMBL" id="JARVCO010000010">
    <property type="protein sequence ID" value="MDZ8119518.1"/>
    <property type="molecule type" value="Genomic_DNA"/>
</dbReference>
<accession>A0ABU5MZB9</accession>
<dbReference type="SUPFAM" id="SSF103481">
    <property type="entry name" value="Multidrug resistance efflux transporter EmrE"/>
    <property type="match status" value="2"/>
</dbReference>
<gene>
    <name evidence="3" type="ORF">P9H32_12870</name>
</gene>
<dbReference type="PANTHER" id="PTHR22911:SF137">
    <property type="entry name" value="SOLUTE CARRIER FAMILY 35 MEMBER G2-RELATED"/>
    <property type="match status" value="1"/>
</dbReference>
<feature type="transmembrane region" description="Helical" evidence="1">
    <location>
        <begin position="225"/>
        <end position="244"/>
    </location>
</feature>
<feature type="transmembrane region" description="Helical" evidence="1">
    <location>
        <begin position="193"/>
        <end position="213"/>
    </location>
</feature>
<dbReference type="PANTHER" id="PTHR22911">
    <property type="entry name" value="ACYL-MALONYL CONDENSING ENZYME-RELATED"/>
    <property type="match status" value="1"/>
</dbReference>
<keyword evidence="4" id="KW-1185">Reference proteome</keyword>
<dbReference type="InterPro" id="IPR037185">
    <property type="entry name" value="EmrE-like"/>
</dbReference>
<keyword evidence="1" id="KW-0812">Transmembrane</keyword>
<sequence>MWIWLGLCSMLLLGFYDLSKKHALTDNAVLPTLFFSNLAGACMVVPIILISLWLPEAAQRTGLYAAPLTPGGHGLLVLKSMIVGSSWICAFFAMKHLPISMVSPIRASGPLWTLLGAVVLFGEMPSPMQWVGMILIFAGYFGFSVLGRAEGIHFHRSLWVGLIFAATLIGTCSTLMDKWLIQRMDFEPMQVLVWYSLYNFIFFTIVNAVFWFPKRKSTTPFRWRWTVPMIGILLVLSDWVYFMAVENPEALIVILSVLRRCSVLVGFFVGALIFKEVNKRKKSWVLAGIMVGVLLIILAG</sequence>
<dbReference type="InterPro" id="IPR000620">
    <property type="entry name" value="EamA_dom"/>
</dbReference>
<evidence type="ECO:0000313" key="4">
    <source>
        <dbReference type="Proteomes" id="UP001290861"/>
    </source>
</evidence>
<reference evidence="3 4" key="1">
    <citation type="journal article" date="2024" name="Appl. Environ. Microbiol.">
        <title>Pontiella agarivorans sp. nov., a novel marine anaerobic bacterium capable of degrading macroalgal polysaccharides and fixing nitrogen.</title>
        <authorList>
            <person name="Liu N."/>
            <person name="Kivenson V."/>
            <person name="Peng X."/>
            <person name="Cui Z."/>
            <person name="Lankiewicz T.S."/>
            <person name="Gosselin K.M."/>
            <person name="English C.J."/>
            <person name="Blair E.M."/>
            <person name="O'Malley M.A."/>
            <person name="Valentine D.L."/>
        </authorList>
    </citation>
    <scope>NUCLEOTIDE SEQUENCE [LARGE SCALE GENOMIC DNA]</scope>
    <source>
        <strain evidence="3 4">NLcol2</strain>
    </source>
</reference>
<name>A0ABU5MZB9_9BACT</name>
<comment type="caution">
    <text evidence="3">The sequence shown here is derived from an EMBL/GenBank/DDBJ whole genome shotgun (WGS) entry which is preliminary data.</text>
</comment>
<keyword evidence="1" id="KW-1133">Transmembrane helix</keyword>
<proteinExistence type="predicted"/>
<feature type="transmembrane region" description="Helical" evidence="1">
    <location>
        <begin position="158"/>
        <end position="181"/>
    </location>
</feature>
<evidence type="ECO:0000259" key="2">
    <source>
        <dbReference type="Pfam" id="PF00892"/>
    </source>
</evidence>
<feature type="transmembrane region" description="Helical" evidence="1">
    <location>
        <begin position="128"/>
        <end position="146"/>
    </location>
</feature>
<feature type="transmembrane region" description="Helical" evidence="1">
    <location>
        <begin position="33"/>
        <end position="54"/>
    </location>
</feature>
<keyword evidence="1" id="KW-0472">Membrane</keyword>
<feature type="transmembrane region" description="Helical" evidence="1">
    <location>
        <begin position="250"/>
        <end position="274"/>
    </location>
</feature>